<dbReference type="EMBL" id="CP157485">
    <property type="protein sequence ID" value="XBO47118.1"/>
    <property type="molecule type" value="Genomic_DNA"/>
</dbReference>
<name>A0AAU7K3S0_9SPHI</name>
<dbReference type="AlphaFoldDB" id="A0AAU7K3S0"/>
<dbReference type="RefSeq" id="WP_406824582.1">
    <property type="nucleotide sequence ID" value="NZ_CP157485.1"/>
</dbReference>
<organism evidence="1">
    <name type="scientific">Pedobacter sp. KACC 23697</name>
    <dbReference type="NCBI Taxonomy" id="3149230"/>
    <lineage>
        <taxon>Bacteria</taxon>
        <taxon>Pseudomonadati</taxon>
        <taxon>Bacteroidota</taxon>
        <taxon>Sphingobacteriia</taxon>
        <taxon>Sphingobacteriales</taxon>
        <taxon>Sphingobacteriaceae</taxon>
        <taxon>Pedobacter</taxon>
    </lineage>
</organism>
<accession>A0AAU7K3S0</accession>
<sequence length="111" mass="12976">MKNSIIVLLSIFAVGHAQAQKKKVITYQLMEPGFNTKIIKGTISEVYTTQRYGKKFWWIVVGPDTIIHVWPRHLDTATMKPGITRTFMSVKRLDNNWWKKEKSEDDIKPKE</sequence>
<protein>
    <submittedName>
        <fullName evidence="1">Uncharacterized protein</fullName>
    </submittedName>
</protein>
<gene>
    <name evidence="1" type="ORF">ABEG20_17675</name>
</gene>
<evidence type="ECO:0000313" key="1">
    <source>
        <dbReference type="EMBL" id="XBO47118.1"/>
    </source>
</evidence>
<proteinExistence type="predicted"/>
<reference evidence="1" key="1">
    <citation type="submission" date="2024-05" db="EMBL/GenBank/DDBJ databases">
        <authorList>
            <person name="Kim S."/>
            <person name="Heo J."/>
            <person name="Choi H."/>
            <person name="Choi Y."/>
            <person name="Kwon S.-W."/>
            <person name="Kim Y."/>
        </authorList>
    </citation>
    <scope>NUCLEOTIDE SEQUENCE</scope>
    <source>
        <strain evidence="1">KACC 23697</strain>
    </source>
</reference>